<gene>
    <name evidence="2" type="ORF">PMEA_00019711</name>
</gene>
<organism evidence="2 3">
    <name type="scientific">Pocillopora meandrina</name>
    <dbReference type="NCBI Taxonomy" id="46732"/>
    <lineage>
        <taxon>Eukaryota</taxon>
        <taxon>Metazoa</taxon>
        <taxon>Cnidaria</taxon>
        <taxon>Anthozoa</taxon>
        <taxon>Hexacorallia</taxon>
        <taxon>Scleractinia</taxon>
        <taxon>Astrocoeniina</taxon>
        <taxon>Pocilloporidae</taxon>
        <taxon>Pocillopora</taxon>
    </lineage>
</organism>
<evidence type="ECO:0008006" key="4">
    <source>
        <dbReference type="Google" id="ProtNLM"/>
    </source>
</evidence>
<keyword evidence="1" id="KW-1133">Transmembrane helix</keyword>
<sequence length="262" mass="30173">MVSFKIVQEVLCLCLMEEIIDEEEFVLLYEAYRPSNLPFPHSAYEKFSLANKDPAECKADFRVEKRDIPLLLDALRVPPVFQCRNGTICDGVQGLCIMLKRFAYPCRYSDMIPIFGRSVPELSMISNEVVDWMYTTHGHKITQWNHDLLNPAALNQYADAISYKGAALENCFGFIDGTVRPISRPDANQRIVYNGHKRVRALKFQSVALPNGLIGHLYGPVVLWYSVLIFKTFSFFFSQKEGYTMHECWQFLICMMICKILL</sequence>
<proteinExistence type="predicted"/>
<dbReference type="EMBL" id="CALNXJ010000035">
    <property type="protein sequence ID" value="CAH3141439.1"/>
    <property type="molecule type" value="Genomic_DNA"/>
</dbReference>
<accession>A0AAU9X9T8</accession>
<protein>
    <recommendedName>
        <fullName evidence="4">DDE Tnp4 domain-containing protein</fullName>
    </recommendedName>
</protein>
<feature type="transmembrane region" description="Helical" evidence="1">
    <location>
        <begin position="217"/>
        <end position="237"/>
    </location>
</feature>
<dbReference type="PANTHER" id="PTHR34615:SF1">
    <property type="entry name" value="PX DOMAIN-CONTAINING PROTEIN"/>
    <property type="match status" value="1"/>
</dbReference>
<dbReference type="AlphaFoldDB" id="A0AAU9X9T8"/>
<dbReference type="Proteomes" id="UP001159428">
    <property type="component" value="Unassembled WGS sequence"/>
</dbReference>
<evidence type="ECO:0000313" key="2">
    <source>
        <dbReference type="EMBL" id="CAH3141439.1"/>
    </source>
</evidence>
<name>A0AAU9X9T8_9CNID</name>
<evidence type="ECO:0000256" key="1">
    <source>
        <dbReference type="SAM" id="Phobius"/>
    </source>
</evidence>
<keyword evidence="1" id="KW-0472">Membrane</keyword>
<keyword evidence="3" id="KW-1185">Reference proteome</keyword>
<dbReference type="PANTHER" id="PTHR34615">
    <property type="entry name" value="PX DOMAIN-CONTAINING PROTEIN"/>
    <property type="match status" value="1"/>
</dbReference>
<feature type="non-terminal residue" evidence="2">
    <location>
        <position position="262"/>
    </location>
</feature>
<reference evidence="2 3" key="1">
    <citation type="submission" date="2022-05" db="EMBL/GenBank/DDBJ databases">
        <authorList>
            <consortium name="Genoscope - CEA"/>
            <person name="William W."/>
        </authorList>
    </citation>
    <scope>NUCLEOTIDE SEQUENCE [LARGE SCALE GENOMIC DNA]</scope>
</reference>
<comment type="caution">
    <text evidence="2">The sequence shown here is derived from an EMBL/GenBank/DDBJ whole genome shotgun (WGS) entry which is preliminary data.</text>
</comment>
<evidence type="ECO:0000313" key="3">
    <source>
        <dbReference type="Proteomes" id="UP001159428"/>
    </source>
</evidence>
<keyword evidence="1" id="KW-0812">Transmembrane</keyword>